<name>A0AA88Y9W9_PINIB</name>
<evidence type="ECO:0008006" key="4">
    <source>
        <dbReference type="Google" id="ProtNLM"/>
    </source>
</evidence>
<evidence type="ECO:0000313" key="2">
    <source>
        <dbReference type="EMBL" id="KAK3097374.1"/>
    </source>
</evidence>
<dbReference type="EMBL" id="VSWD01000007">
    <property type="protein sequence ID" value="KAK3097374.1"/>
    <property type="molecule type" value="Genomic_DNA"/>
</dbReference>
<organism evidence="2 3">
    <name type="scientific">Pinctada imbricata</name>
    <name type="common">Atlantic pearl-oyster</name>
    <name type="synonym">Pinctada martensii</name>
    <dbReference type="NCBI Taxonomy" id="66713"/>
    <lineage>
        <taxon>Eukaryota</taxon>
        <taxon>Metazoa</taxon>
        <taxon>Spiralia</taxon>
        <taxon>Lophotrochozoa</taxon>
        <taxon>Mollusca</taxon>
        <taxon>Bivalvia</taxon>
        <taxon>Autobranchia</taxon>
        <taxon>Pteriomorphia</taxon>
        <taxon>Pterioida</taxon>
        <taxon>Pterioidea</taxon>
        <taxon>Pteriidae</taxon>
        <taxon>Pinctada</taxon>
    </lineage>
</organism>
<accession>A0AA88Y9W9</accession>
<feature type="signal peptide" evidence="1">
    <location>
        <begin position="1"/>
        <end position="27"/>
    </location>
</feature>
<protein>
    <recommendedName>
        <fullName evidence="4">Spaetzle domain-containing protein</fullName>
    </recommendedName>
</protein>
<proteinExistence type="predicted"/>
<evidence type="ECO:0000256" key="1">
    <source>
        <dbReference type="SAM" id="SignalP"/>
    </source>
</evidence>
<comment type="caution">
    <text evidence="2">The sequence shown here is derived from an EMBL/GenBank/DDBJ whole genome shotgun (WGS) entry which is preliminary data.</text>
</comment>
<gene>
    <name evidence="2" type="ORF">FSP39_009102</name>
</gene>
<keyword evidence="3" id="KW-1185">Reference proteome</keyword>
<feature type="chain" id="PRO_5041645696" description="Spaetzle domain-containing protein" evidence="1">
    <location>
        <begin position="28"/>
        <end position="198"/>
    </location>
</feature>
<dbReference type="AlphaFoldDB" id="A0AA88Y9W9"/>
<sequence length="198" mass="23084">MSRSSYLLAVSALMTVFLLYSVTEVKSSHQKWWLLGCQCFPWQKRLSRLEHSRRTFRDLVLNMYRGLFVTRRGLRHLPVIKPEGERSHGHNQRTYVGRTVPQMDAKQKSCCNTDYAYEVVNSTVVQNRKLRVVHFDRAFQFAPTGRCPDKASCGFGSCLQMYRHHWMLVWDESMPVFPPVRFVPVELPSHCECVNLGT</sequence>
<evidence type="ECO:0000313" key="3">
    <source>
        <dbReference type="Proteomes" id="UP001186944"/>
    </source>
</evidence>
<dbReference type="Proteomes" id="UP001186944">
    <property type="component" value="Unassembled WGS sequence"/>
</dbReference>
<reference evidence="2" key="1">
    <citation type="submission" date="2019-08" db="EMBL/GenBank/DDBJ databases">
        <title>The improved chromosome-level genome for the pearl oyster Pinctada fucata martensii using PacBio sequencing and Hi-C.</title>
        <authorList>
            <person name="Zheng Z."/>
        </authorList>
    </citation>
    <scope>NUCLEOTIDE SEQUENCE</scope>
    <source>
        <strain evidence="2">ZZ-2019</strain>
        <tissue evidence="2">Adductor muscle</tissue>
    </source>
</reference>
<keyword evidence="1" id="KW-0732">Signal</keyword>